<protein>
    <submittedName>
        <fullName evidence="1">Uncharacterized protein</fullName>
    </submittedName>
</protein>
<gene>
    <name evidence="1" type="ORF">LCPAC401_00430</name>
</gene>
<organism evidence="1">
    <name type="scientific">Pithovirus LCPAC401</name>
    <dbReference type="NCBI Taxonomy" id="2506595"/>
    <lineage>
        <taxon>Viruses</taxon>
        <taxon>Pithoviruses</taxon>
    </lineage>
</organism>
<reference evidence="1" key="1">
    <citation type="journal article" date="2019" name="MBio">
        <title>Virus Genomes from Deep Sea Sediments Expand the Ocean Megavirome and Support Independent Origins of Viral Gigantism.</title>
        <authorList>
            <person name="Backstrom D."/>
            <person name="Yutin N."/>
            <person name="Jorgensen S.L."/>
            <person name="Dharamshi J."/>
            <person name="Homa F."/>
            <person name="Zaremba-Niedwiedzka K."/>
            <person name="Spang A."/>
            <person name="Wolf Y.I."/>
            <person name="Koonin E.V."/>
            <person name="Ettema T.J."/>
        </authorList>
    </citation>
    <scope>NUCLEOTIDE SEQUENCE</scope>
</reference>
<accession>A0A481ZAB0</accession>
<sequence>MHVYTVICENSRSETSIDVYHNYDDAFKEAERLMLLEIDRVYEKASLDELGVKLKKYPKLLYDNGSIIIQCMYIEIIKKEVQ</sequence>
<proteinExistence type="predicted"/>
<dbReference type="EMBL" id="MK500577">
    <property type="protein sequence ID" value="QBK92405.1"/>
    <property type="molecule type" value="Genomic_DNA"/>
</dbReference>
<name>A0A481ZAB0_9VIRU</name>
<evidence type="ECO:0000313" key="1">
    <source>
        <dbReference type="EMBL" id="QBK92405.1"/>
    </source>
</evidence>